<keyword evidence="1" id="KW-0472">Membrane</keyword>
<dbReference type="InterPro" id="IPR018649">
    <property type="entry name" value="SHOCT"/>
</dbReference>
<proteinExistence type="predicted"/>
<name>A0ABR6YUB1_9FIRM</name>
<keyword evidence="4" id="KW-1185">Reference proteome</keyword>
<evidence type="ECO:0000259" key="2">
    <source>
        <dbReference type="Pfam" id="PF09851"/>
    </source>
</evidence>
<evidence type="ECO:0000313" key="4">
    <source>
        <dbReference type="Proteomes" id="UP000622405"/>
    </source>
</evidence>
<dbReference type="EMBL" id="WJBE01000002">
    <property type="protein sequence ID" value="MBC3898716.1"/>
    <property type="molecule type" value="Genomic_DNA"/>
</dbReference>
<protein>
    <submittedName>
        <fullName evidence="3">SHOCT domain-containing protein</fullName>
    </submittedName>
</protein>
<dbReference type="Proteomes" id="UP000622405">
    <property type="component" value="Unassembled WGS sequence"/>
</dbReference>
<evidence type="ECO:0000256" key="1">
    <source>
        <dbReference type="SAM" id="Phobius"/>
    </source>
</evidence>
<accession>A0ABR6YUB1</accession>
<feature type="domain" description="SHOCT" evidence="2">
    <location>
        <begin position="52"/>
        <end position="76"/>
    </location>
</feature>
<keyword evidence="1" id="KW-1133">Transmembrane helix</keyword>
<evidence type="ECO:0000313" key="3">
    <source>
        <dbReference type="EMBL" id="MBC3898716.1"/>
    </source>
</evidence>
<dbReference type="Pfam" id="PF09851">
    <property type="entry name" value="SHOCT"/>
    <property type="match status" value="1"/>
</dbReference>
<gene>
    <name evidence="3" type="ORF">GH811_03695</name>
</gene>
<sequence length="81" mass="9308">MHNGFGMMGITGGANMFMILLLVLVVVAIVWFSKNGNPQNNRFEYQTTDRSLEILNERYASGEIADEEYTKKKIELRKHNL</sequence>
<reference evidence="3 4" key="1">
    <citation type="journal article" date="2020" name="mSystems">
        <title>Defining Genomic and Predicted Metabolic Features of the Acetobacterium Genus.</title>
        <authorList>
            <person name="Ross D.E."/>
            <person name="Marshall C.W."/>
            <person name="Gulliver D."/>
            <person name="May H.D."/>
            <person name="Norman R.S."/>
        </authorList>
    </citation>
    <scope>NUCLEOTIDE SEQUENCE [LARGE SCALE GENOMIC DNA]</scope>
    <source>
        <strain evidence="3 4">DSM 4132</strain>
    </source>
</reference>
<feature type="transmembrane region" description="Helical" evidence="1">
    <location>
        <begin position="12"/>
        <end position="32"/>
    </location>
</feature>
<comment type="caution">
    <text evidence="3">The sequence shown here is derived from an EMBL/GenBank/DDBJ whole genome shotgun (WGS) entry which is preliminary data.</text>
</comment>
<keyword evidence="1" id="KW-0812">Transmembrane</keyword>
<organism evidence="3 4">
    <name type="scientific">Acetobacterium malicum</name>
    <dbReference type="NCBI Taxonomy" id="52692"/>
    <lineage>
        <taxon>Bacteria</taxon>
        <taxon>Bacillati</taxon>
        <taxon>Bacillota</taxon>
        <taxon>Clostridia</taxon>
        <taxon>Eubacteriales</taxon>
        <taxon>Eubacteriaceae</taxon>
        <taxon>Acetobacterium</taxon>
    </lineage>
</organism>